<dbReference type="Gene3D" id="2.10.270.20">
    <property type="match status" value="1"/>
</dbReference>
<feature type="repeat" description="Cell wall-binding" evidence="2">
    <location>
        <begin position="112"/>
        <end position="131"/>
    </location>
</feature>
<organism evidence="3 4">
    <name type="scientific">Streptococcus gordonii</name>
    <dbReference type="NCBI Taxonomy" id="1302"/>
    <lineage>
        <taxon>Bacteria</taxon>
        <taxon>Bacillati</taxon>
        <taxon>Bacillota</taxon>
        <taxon>Bacilli</taxon>
        <taxon>Lactobacillales</taxon>
        <taxon>Streptococcaceae</taxon>
        <taxon>Streptococcus</taxon>
    </lineage>
</organism>
<keyword evidence="1" id="KW-0677">Repeat</keyword>
<dbReference type="AlphaFoldDB" id="A0AAW3H682"/>
<dbReference type="Pfam" id="PF01473">
    <property type="entry name" value="Choline_bind_1"/>
    <property type="match status" value="1"/>
</dbReference>
<feature type="repeat" description="Cell wall-binding" evidence="2">
    <location>
        <begin position="64"/>
        <end position="83"/>
    </location>
</feature>
<reference evidence="3 4" key="1">
    <citation type="submission" date="2015-02" db="EMBL/GenBank/DDBJ databases">
        <title>Evolution of amylase-binding proteins of oral streptococcal species.</title>
        <authorList>
            <person name="Haase E.M."/>
        </authorList>
    </citation>
    <scope>NUCLEOTIDE SEQUENCE [LARGE SCALE GENOMIC DNA]</scope>
    <source>
        <strain evidence="3 4">G9B</strain>
    </source>
</reference>
<sequence>MKRRTLFLIQLILLVGLLATLVTQDGISVQAQQIQPQITNHTDGQWIKDKKGWWYKYPDGSFPRNQWQQINGRYYFFNVNGYMLTGWQELDGFGYYKERSWYYFDPENGDMKTGWQNIKGKWYYLDPAEGYMLTGVQQVGENGECYYFHDKNGDMQTGWQQLTGAGNHEGPAWYYFNPTDGSMLTGWQNIQGKWYYFQPIDGYMLTGLHQIGDTGKSYYLNPVNGEMLTGWQQIADEWYYFATEDGSMLSNAWQGSYYLKEDGKMAHSETLLINGKQYTFNEQGLVTTNP</sequence>
<dbReference type="SUPFAM" id="SSF69360">
    <property type="entry name" value="Cell wall binding repeat"/>
    <property type="match status" value="2"/>
</dbReference>
<name>A0AAW3H682_STRGN</name>
<evidence type="ECO:0000313" key="3">
    <source>
        <dbReference type="EMBL" id="KJQ58383.1"/>
    </source>
</evidence>
<evidence type="ECO:0000313" key="4">
    <source>
        <dbReference type="Proteomes" id="UP000033658"/>
    </source>
</evidence>
<proteinExistence type="predicted"/>
<dbReference type="EMBL" id="JYGL01000001">
    <property type="protein sequence ID" value="KJQ58383.1"/>
    <property type="molecule type" value="Genomic_DNA"/>
</dbReference>
<dbReference type="RefSeq" id="WP_045502301.1">
    <property type="nucleotide sequence ID" value="NZ_JAHZQH010000004.1"/>
</dbReference>
<dbReference type="Proteomes" id="UP000033658">
    <property type="component" value="Unassembled WGS sequence"/>
</dbReference>
<dbReference type="Pfam" id="PF19127">
    <property type="entry name" value="Choline_bind_3"/>
    <property type="match status" value="2"/>
</dbReference>
<comment type="caution">
    <text evidence="3">The sequence shown here is derived from an EMBL/GenBank/DDBJ whole genome shotgun (WGS) entry which is preliminary data.</text>
</comment>
<dbReference type="Pfam" id="PF19085">
    <property type="entry name" value="Choline_bind_2"/>
    <property type="match status" value="1"/>
</dbReference>
<evidence type="ECO:0000256" key="1">
    <source>
        <dbReference type="ARBA" id="ARBA00022737"/>
    </source>
</evidence>
<protein>
    <submittedName>
        <fullName evidence="3">Surface protein pspA</fullName>
    </submittedName>
</protein>
<accession>A0AAW3H682</accession>
<dbReference type="Gene3D" id="2.10.270.10">
    <property type="entry name" value="Cholin Binding"/>
    <property type="match status" value="3"/>
</dbReference>
<evidence type="ECO:0000256" key="2">
    <source>
        <dbReference type="PROSITE-ProRule" id="PRU00591"/>
    </source>
</evidence>
<gene>
    <name evidence="3" type="primary">pspA_1</name>
    <name evidence="3" type="ORF">TZ86_00223</name>
</gene>
<dbReference type="PROSITE" id="PS51170">
    <property type="entry name" value="CW"/>
    <property type="match status" value="3"/>
</dbReference>
<dbReference type="InterPro" id="IPR018337">
    <property type="entry name" value="Cell_wall/Cho-bd_repeat"/>
</dbReference>
<feature type="repeat" description="Cell wall-binding" evidence="2">
    <location>
        <begin position="184"/>
        <end position="203"/>
    </location>
</feature>